<dbReference type="GeneID" id="85386625"/>
<sequence>MLDDCGLPCCCGPVISLVVSKVESDSVVNRGLLLNWSLMIWSTCEDNEDRPLDRADRVSQDQGVRKGQMRGIGVGHRGMGRREGWVGKATIAATRERRRNQWVRFVDVSVRNRGLVCNGIGHIRLCRLVAA</sequence>
<organism evidence="1 2">
    <name type="scientific">Glomerella acutata</name>
    <name type="common">Colletotrichum acutatum</name>
    <dbReference type="NCBI Taxonomy" id="27357"/>
    <lineage>
        <taxon>Eukaryota</taxon>
        <taxon>Fungi</taxon>
        <taxon>Dikarya</taxon>
        <taxon>Ascomycota</taxon>
        <taxon>Pezizomycotina</taxon>
        <taxon>Sordariomycetes</taxon>
        <taxon>Hypocreomycetidae</taxon>
        <taxon>Glomerellales</taxon>
        <taxon>Glomerellaceae</taxon>
        <taxon>Colletotrichum</taxon>
        <taxon>Colletotrichum acutatum species complex</taxon>
    </lineage>
</organism>
<dbReference type="Proteomes" id="UP001244207">
    <property type="component" value="Unassembled WGS sequence"/>
</dbReference>
<name>A0AAD8XE10_GLOAC</name>
<dbReference type="AlphaFoldDB" id="A0AAD8XE10"/>
<proteinExistence type="predicted"/>
<keyword evidence="2" id="KW-1185">Reference proteome</keyword>
<accession>A0AAD8XE10</accession>
<dbReference type="EMBL" id="JAHMHS010000061">
    <property type="protein sequence ID" value="KAK1723732.1"/>
    <property type="molecule type" value="Genomic_DNA"/>
</dbReference>
<reference evidence="1" key="1">
    <citation type="submission" date="2021-12" db="EMBL/GenBank/DDBJ databases">
        <title>Comparative genomics, transcriptomics and evolutionary studies reveal genomic signatures of adaptation to plant cell wall in hemibiotrophic fungi.</title>
        <authorList>
            <consortium name="DOE Joint Genome Institute"/>
            <person name="Baroncelli R."/>
            <person name="Diaz J.F."/>
            <person name="Benocci T."/>
            <person name="Peng M."/>
            <person name="Battaglia E."/>
            <person name="Haridas S."/>
            <person name="Andreopoulos W."/>
            <person name="Labutti K."/>
            <person name="Pangilinan J."/>
            <person name="Floch G.L."/>
            <person name="Makela M.R."/>
            <person name="Henrissat B."/>
            <person name="Grigoriev I.V."/>
            <person name="Crouch J.A."/>
            <person name="De Vries R.P."/>
            <person name="Sukno S.A."/>
            <person name="Thon M.R."/>
        </authorList>
    </citation>
    <scope>NUCLEOTIDE SEQUENCE</scope>
    <source>
        <strain evidence="1">CBS 112980</strain>
    </source>
</reference>
<gene>
    <name evidence="1" type="ORF">BDZ83DRAFT_383559</name>
</gene>
<dbReference type="RefSeq" id="XP_060363787.1">
    <property type="nucleotide sequence ID" value="XM_060502726.1"/>
</dbReference>
<evidence type="ECO:0000313" key="2">
    <source>
        <dbReference type="Proteomes" id="UP001244207"/>
    </source>
</evidence>
<comment type="caution">
    <text evidence="1">The sequence shown here is derived from an EMBL/GenBank/DDBJ whole genome shotgun (WGS) entry which is preliminary data.</text>
</comment>
<evidence type="ECO:0000313" key="1">
    <source>
        <dbReference type="EMBL" id="KAK1723732.1"/>
    </source>
</evidence>
<protein>
    <submittedName>
        <fullName evidence="1">Uncharacterized protein</fullName>
    </submittedName>
</protein>